<dbReference type="Pfam" id="PF08544">
    <property type="entry name" value="GHMP_kinases_C"/>
    <property type="match status" value="1"/>
</dbReference>
<evidence type="ECO:0000259" key="6">
    <source>
        <dbReference type="Pfam" id="PF00288"/>
    </source>
</evidence>
<organism evidence="9">
    <name type="scientific">uncultured Adhaeribacter sp</name>
    <dbReference type="NCBI Taxonomy" id="448109"/>
    <lineage>
        <taxon>Bacteria</taxon>
        <taxon>Pseudomonadati</taxon>
        <taxon>Bacteroidota</taxon>
        <taxon>Cytophagia</taxon>
        <taxon>Cytophagales</taxon>
        <taxon>Hymenobacteraceae</taxon>
        <taxon>Adhaeribacter</taxon>
        <taxon>environmental samples</taxon>
    </lineage>
</organism>
<dbReference type="PIRSF" id="PIRSF000530">
    <property type="entry name" value="Galactokinase"/>
    <property type="match status" value="1"/>
</dbReference>
<dbReference type="InterPro" id="IPR006204">
    <property type="entry name" value="GHMP_kinase_N_dom"/>
</dbReference>
<dbReference type="GO" id="GO:0005524">
    <property type="term" value="F:ATP binding"/>
    <property type="evidence" value="ECO:0007669"/>
    <property type="project" value="UniProtKB-KW"/>
</dbReference>
<evidence type="ECO:0000259" key="8">
    <source>
        <dbReference type="Pfam" id="PF10509"/>
    </source>
</evidence>
<dbReference type="InterPro" id="IPR014721">
    <property type="entry name" value="Ribsml_uS5_D2-typ_fold_subgr"/>
</dbReference>
<gene>
    <name evidence="9" type="ORF">AVDCRST_MAG95-526</name>
</gene>
<dbReference type="InterPro" id="IPR006206">
    <property type="entry name" value="Mevalonate/galactokinase"/>
</dbReference>
<dbReference type="InterPro" id="IPR020568">
    <property type="entry name" value="Ribosomal_Su5_D2-typ_SF"/>
</dbReference>
<evidence type="ECO:0000256" key="5">
    <source>
        <dbReference type="ARBA" id="ARBA00023144"/>
    </source>
</evidence>
<keyword evidence="5" id="KW-0299">Galactose metabolism</keyword>
<evidence type="ECO:0000256" key="4">
    <source>
        <dbReference type="ARBA" id="ARBA00022840"/>
    </source>
</evidence>
<dbReference type="InterPro" id="IPR019539">
    <property type="entry name" value="GalKase_N"/>
</dbReference>
<evidence type="ECO:0000256" key="1">
    <source>
        <dbReference type="ARBA" id="ARBA00006566"/>
    </source>
</evidence>
<dbReference type="PANTHER" id="PTHR10457">
    <property type="entry name" value="MEVALONATE KINASE/GALACTOKINASE"/>
    <property type="match status" value="1"/>
</dbReference>
<keyword evidence="3 9" id="KW-0808">Transferase</keyword>
<feature type="domain" description="Galactokinase N-terminal" evidence="8">
    <location>
        <begin position="8"/>
        <end position="43"/>
    </location>
</feature>
<keyword evidence="2" id="KW-0547">Nucleotide-binding</keyword>
<dbReference type="GO" id="GO:0006012">
    <property type="term" value="P:galactose metabolic process"/>
    <property type="evidence" value="ECO:0007669"/>
    <property type="project" value="UniProtKB-KW"/>
</dbReference>
<dbReference type="Pfam" id="PF10509">
    <property type="entry name" value="GalKase_gal_bdg"/>
    <property type="match status" value="1"/>
</dbReference>
<keyword evidence="5" id="KW-0119">Carbohydrate metabolism</keyword>
<dbReference type="Pfam" id="PF00288">
    <property type="entry name" value="GHMP_kinases_N"/>
    <property type="match status" value="1"/>
</dbReference>
<comment type="similarity">
    <text evidence="1">Belongs to the GHMP kinase family. GalK subfamily.</text>
</comment>
<keyword evidence="4" id="KW-0067">ATP-binding</keyword>
<feature type="domain" description="GHMP kinase N-terminal" evidence="6">
    <location>
        <begin position="78"/>
        <end position="167"/>
    </location>
</feature>
<evidence type="ECO:0000256" key="3">
    <source>
        <dbReference type="ARBA" id="ARBA00022777"/>
    </source>
</evidence>
<feature type="domain" description="GHMP kinase C-terminal" evidence="7">
    <location>
        <begin position="275"/>
        <end position="345"/>
    </location>
</feature>
<dbReference type="SUPFAM" id="SSF54211">
    <property type="entry name" value="Ribosomal protein S5 domain 2-like"/>
    <property type="match status" value="1"/>
</dbReference>
<dbReference type="AlphaFoldDB" id="A0A6J4HCL4"/>
<sequence>MKENIPQFKVSAPGRICLFGEHQDYLGLPVIAAGISKRIAITGSYRHDNQVLINLPDIEDCEKITLTWPLPYLKPRDYFRSTLNILQRQGLRFSRGLEVMVNGNIPINSGTSSSSALIVAWISFLLQVADEPISKSAQQIGELAYAAEVLEFGEPGGMMDHYSTALGNIIYLESEPEIRIEQFTPQLGTFVLGDSLQPKDTLGILKRVKYGMLEAIRKIKQHHPEFNLPTAPLISVPDYRAILSADELKLLASNIADRDILRSAKTLLEQEYTDDLQLGNLLNEHQQNLREAKQISTSKINRMIAAALKSGALGAKINGSGGGGCMFAYAPTNPETVAEAIEQQGGKAYIINVDAGTRVESATVQMRVPL</sequence>
<dbReference type="GO" id="GO:0005829">
    <property type="term" value="C:cytosol"/>
    <property type="evidence" value="ECO:0007669"/>
    <property type="project" value="TreeGrafter"/>
</dbReference>
<protein>
    <submittedName>
        <fullName evidence="9">Galactokinase</fullName>
    </submittedName>
</protein>
<dbReference type="GO" id="GO:0004335">
    <property type="term" value="F:galactokinase activity"/>
    <property type="evidence" value="ECO:0007669"/>
    <property type="project" value="InterPro"/>
</dbReference>
<dbReference type="SUPFAM" id="SSF55060">
    <property type="entry name" value="GHMP Kinase, C-terminal domain"/>
    <property type="match status" value="1"/>
</dbReference>
<reference evidence="9" key="1">
    <citation type="submission" date="2020-02" db="EMBL/GenBank/DDBJ databases">
        <authorList>
            <person name="Meier V. D."/>
        </authorList>
    </citation>
    <scope>NUCLEOTIDE SEQUENCE</scope>
    <source>
        <strain evidence="9">AVDCRST_MAG95</strain>
    </source>
</reference>
<dbReference type="InterPro" id="IPR000705">
    <property type="entry name" value="Galactokinase"/>
</dbReference>
<evidence type="ECO:0000259" key="7">
    <source>
        <dbReference type="Pfam" id="PF08544"/>
    </source>
</evidence>
<dbReference type="Gene3D" id="3.30.230.10">
    <property type="match status" value="1"/>
</dbReference>
<proteinExistence type="inferred from homology"/>
<dbReference type="Gene3D" id="3.30.70.890">
    <property type="entry name" value="GHMP kinase, C-terminal domain"/>
    <property type="match status" value="1"/>
</dbReference>
<keyword evidence="3 9" id="KW-0418">Kinase</keyword>
<dbReference type="InterPro" id="IPR013750">
    <property type="entry name" value="GHMP_kinase_C_dom"/>
</dbReference>
<dbReference type="InterPro" id="IPR036554">
    <property type="entry name" value="GHMP_kinase_C_sf"/>
</dbReference>
<dbReference type="EMBL" id="CADCTJ010000169">
    <property type="protein sequence ID" value="CAA9220761.1"/>
    <property type="molecule type" value="Genomic_DNA"/>
</dbReference>
<dbReference type="PRINTS" id="PR00959">
    <property type="entry name" value="MEVGALKINASE"/>
</dbReference>
<evidence type="ECO:0000313" key="9">
    <source>
        <dbReference type="EMBL" id="CAA9220761.1"/>
    </source>
</evidence>
<accession>A0A6J4HCL4</accession>
<dbReference type="PANTHER" id="PTHR10457:SF7">
    <property type="entry name" value="GALACTOKINASE-RELATED"/>
    <property type="match status" value="1"/>
</dbReference>
<dbReference type="PRINTS" id="PR00473">
    <property type="entry name" value="GALCTOKINASE"/>
</dbReference>
<name>A0A6J4HCL4_9BACT</name>
<evidence type="ECO:0000256" key="2">
    <source>
        <dbReference type="ARBA" id="ARBA00022741"/>
    </source>
</evidence>